<name>A0ABT5HWU7_9CAUL</name>
<reference evidence="2 3" key="1">
    <citation type="submission" date="2023-01" db="EMBL/GenBank/DDBJ databases">
        <title>Novel species of the genus Asticcacaulis isolated from rivers.</title>
        <authorList>
            <person name="Lu H."/>
        </authorList>
    </citation>
    <scope>NUCLEOTIDE SEQUENCE [LARGE SCALE GENOMIC DNA]</scope>
    <source>
        <strain evidence="2 3">BYS171W</strain>
    </source>
</reference>
<comment type="caution">
    <text evidence="2">The sequence shown here is derived from an EMBL/GenBank/DDBJ whole genome shotgun (WGS) entry which is preliminary data.</text>
</comment>
<evidence type="ECO:0000256" key="1">
    <source>
        <dbReference type="SAM" id="MobiDB-lite"/>
    </source>
</evidence>
<evidence type="ECO:0000313" key="3">
    <source>
        <dbReference type="Proteomes" id="UP001214854"/>
    </source>
</evidence>
<feature type="compositionally biased region" description="Basic and acidic residues" evidence="1">
    <location>
        <begin position="15"/>
        <end position="29"/>
    </location>
</feature>
<dbReference type="Proteomes" id="UP001214854">
    <property type="component" value="Unassembled WGS sequence"/>
</dbReference>
<accession>A0ABT5HWU7</accession>
<feature type="region of interest" description="Disordered" evidence="1">
    <location>
        <begin position="1"/>
        <end position="76"/>
    </location>
</feature>
<dbReference type="RefSeq" id="WP_272748872.1">
    <property type="nucleotide sequence ID" value="NZ_JAQQKX010000012.1"/>
</dbReference>
<protein>
    <submittedName>
        <fullName evidence="2">Uncharacterized protein</fullName>
    </submittedName>
</protein>
<gene>
    <name evidence="2" type="ORF">PQU92_14010</name>
</gene>
<feature type="compositionally biased region" description="Pro residues" evidence="1">
    <location>
        <begin position="43"/>
        <end position="55"/>
    </location>
</feature>
<evidence type="ECO:0000313" key="2">
    <source>
        <dbReference type="EMBL" id="MDC7684397.1"/>
    </source>
</evidence>
<organism evidence="2 3">
    <name type="scientific">Asticcacaulis aquaticus</name>
    <dbReference type="NCBI Taxonomy" id="2984212"/>
    <lineage>
        <taxon>Bacteria</taxon>
        <taxon>Pseudomonadati</taxon>
        <taxon>Pseudomonadota</taxon>
        <taxon>Alphaproteobacteria</taxon>
        <taxon>Caulobacterales</taxon>
        <taxon>Caulobacteraceae</taxon>
        <taxon>Asticcacaulis</taxon>
    </lineage>
</organism>
<keyword evidence="3" id="KW-1185">Reference proteome</keyword>
<dbReference type="EMBL" id="JAQQKX010000012">
    <property type="protein sequence ID" value="MDC7684397.1"/>
    <property type="molecule type" value="Genomic_DNA"/>
</dbReference>
<sequence length="119" mass="12991">MNEPMSRASLRPPSIKREPIEEDDAKLTELAKNNGFAASGGPSSPPEPNRAPPVISPQGQGQGQGQALSLRERRPPKEIRSVAFNCKMKPSVKARLDEICVERGISQADLLEELVAQYE</sequence>
<proteinExistence type="predicted"/>